<proteinExistence type="predicted"/>
<feature type="domain" description="DUF3048" evidence="2">
    <location>
        <begin position="209"/>
        <end position="314"/>
    </location>
</feature>
<dbReference type="Pfam" id="PF11258">
    <property type="entry name" value="DUF3048"/>
    <property type="match status" value="1"/>
</dbReference>
<organism evidence="3 4">
    <name type="scientific">Actinacidiphila rubida</name>
    <dbReference type="NCBI Taxonomy" id="310780"/>
    <lineage>
        <taxon>Bacteria</taxon>
        <taxon>Bacillati</taxon>
        <taxon>Actinomycetota</taxon>
        <taxon>Actinomycetes</taxon>
        <taxon>Kitasatosporales</taxon>
        <taxon>Streptomycetaceae</taxon>
        <taxon>Actinacidiphila</taxon>
    </lineage>
</organism>
<evidence type="ECO:0000259" key="1">
    <source>
        <dbReference type="Pfam" id="PF11258"/>
    </source>
</evidence>
<sequence>MEKKGKVAAGIAAVVVLVGGGIGIGAIVGGSGGGSGGGTGGVDPLTGKAGAAGPLLAVKIDNVGPARPAVGLAQADVVYVERVEGGLSRFIAVYGGKDKPAEIGPVRSARETDLQVLSAYGKPAFAYSGAVSGFLPVLKKADVVNVSPAQKPGAYVRTSDRSAPHNLFVRTPGLTDGASTAKDVGFRFGALPPGGSNATVTRAALPAASFRFTWNASPSSYTVVMDGRDTATAHPQNVIIQHVKVTDSPGGFVDTNGGGRVSEPFSVTVGSGSGTILRDGKAFPVTWSRPDASSGTTYTYQGKTFLLRPGQTWIVLD</sequence>
<dbReference type="EMBL" id="FODD01000005">
    <property type="protein sequence ID" value="SEN41929.1"/>
    <property type="molecule type" value="Genomic_DNA"/>
</dbReference>
<name>A0A1H8GDN6_9ACTN</name>
<dbReference type="Pfam" id="PF17479">
    <property type="entry name" value="DUF3048_C"/>
    <property type="match status" value="1"/>
</dbReference>
<dbReference type="InterPro" id="IPR023158">
    <property type="entry name" value="YerB-like_sf"/>
</dbReference>
<reference evidence="3 4" key="1">
    <citation type="submission" date="2016-10" db="EMBL/GenBank/DDBJ databases">
        <authorList>
            <person name="de Groot N.N."/>
        </authorList>
    </citation>
    <scope>NUCLEOTIDE SEQUENCE [LARGE SCALE GENOMIC DNA]</scope>
    <source>
        <strain evidence="3 4">CGMCC 4.2026</strain>
    </source>
</reference>
<keyword evidence="4" id="KW-1185">Reference proteome</keyword>
<dbReference type="SUPFAM" id="SSF159774">
    <property type="entry name" value="YerB-like"/>
    <property type="match status" value="1"/>
</dbReference>
<feature type="domain" description="DUF3048" evidence="1">
    <location>
        <begin position="50"/>
        <end position="180"/>
    </location>
</feature>
<dbReference type="Gene3D" id="3.50.90.10">
    <property type="entry name" value="YerB-like"/>
    <property type="match status" value="1"/>
</dbReference>
<dbReference type="Proteomes" id="UP000181951">
    <property type="component" value="Unassembled WGS sequence"/>
</dbReference>
<dbReference type="InterPro" id="IPR021416">
    <property type="entry name" value="DUF3048_N"/>
</dbReference>
<evidence type="ECO:0000313" key="3">
    <source>
        <dbReference type="EMBL" id="SEN41929.1"/>
    </source>
</evidence>
<gene>
    <name evidence="3" type="ORF">SAMN05216267_100532</name>
</gene>
<dbReference type="AlphaFoldDB" id="A0A1H8GDN6"/>
<protein>
    <recommendedName>
        <fullName evidence="5">DUF3048 domain-containing protein</fullName>
    </recommendedName>
</protein>
<accession>A0A1H8GDN6</accession>
<dbReference type="InterPro" id="IPR035328">
    <property type="entry name" value="DUF3048_C"/>
</dbReference>
<evidence type="ECO:0000313" key="4">
    <source>
        <dbReference type="Proteomes" id="UP000181951"/>
    </source>
</evidence>
<dbReference type="STRING" id="310780.SAMN05216267_100532"/>
<evidence type="ECO:0000259" key="2">
    <source>
        <dbReference type="Pfam" id="PF17479"/>
    </source>
</evidence>
<dbReference type="RefSeq" id="WP_177226059.1">
    <property type="nucleotide sequence ID" value="NZ_FODD01000005.1"/>
</dbReference>
<evidence type="ECO:0008006" key="5">
    <source>
        <dbReference type="Google" id="ProtNLM"/>
    </source>
</evidence>